<protein>
    <recommendedName>
        <fullName evidence="1">RGS domain-containing protein</fullName>
    </recommendedName>
</protein>
<dbReference type="FunFam" id="1.10.167.10:FF:000001">
    <property type="entry name" value="Putative regulator of g-protein signaling 12"/>
    <property type="match status" value="1"/>
</dbReference>
<dbReference type="InterPro" id="IPR044926">
    <property type="entry name" value="RGS_subdomain_2"/>
</dbReference>
<dbReference type="Pfam" id="PF00615">
    <property type="entry name" value="RGS"/>
    <property type="match status" value="1"/>
</dbReference>
<comment type="caution">
    <text evidence="2">The sequence shown here is derived from an EMBL/GenBank/DDBJ whole genome shotgun (WGS) entry which is preliminary data.</text>
</comment>
<evidence type="ECO:0000313" key="3">
    <source>
        <dbReference type="Proteomes" id="UP001328107"/>
    </source>
</evidence>
<dbReference type="InterPro" id="IPR016137">
    <property type="entry name" value="RGS"/>
</dbReference>
<evidence type="ECO:0000313" key="2">
    <source>
        <dbReference type="EMBL" id="GMR58569.1"/>
    </source>
</evidence>
<gene>
    <name evidence="2" type="ORF">PMAYCL1PPCAC_28764</name>
</gene>
<dbReference type="EMBL" id="BTRK01000006">
    <property type="protein sequence ID" value="GMR58569.1"/>
    <property type="molecule type" value="Genomic_DNA"/>
</dbReference>
<dbReference type="SMART" id="SM00315">
    <property type="entry name" value="RGS"/>
    <property type="match status" value="1"/>
</dbReference>
<feature type="non-terminal residue" evidence="2">
    <location>
        <position position="94"/>
    </location>
</feature>
<evidence type="ECO:0000259" key="1">
    <source>
        <dbReference type="PROSITE" id="PS50132"/>
    </source>
</evidence>
<accession>A0AAN5DAT8</accession>
<reference evidence="3" key="1">
    <citation type="submission" date="2022-10" db="EMBL/GenBank/DDBJ databases">
        <title>Genome assembly of Pristionchus species.</title>
        <authorList>
            <person name="Yoshida K."/>
            <person name="Sommer R.J."/>
        </authorList>
    </citation>
    <scope>NUCLEOTIDE SEQUENCE [LARGE SCALE GENOMIC DNA]</scope>
    <source>
        <strain evidence="3">RS5460</strain>
    </source>
</reference>
<feature type="non-terminal residue" evidence="2">
    <location>
        <position position="1"/>
    </location>
</feature>
<proteinExistence type="predicted"/>
<dbReference type="PANTHER" id="PTHR10845">
    <property type="entry name" value="REGULATOR OF G PROTEIN SIGNALING"/>
    <property type="match status" value="1"/>
</dbReference>
<dbReference type="PANTHER" id="PTHR10845:SF192">
    <property type="entry name" value="DOUBLE HIT, ISOFORM B"/>
    <property type="match status" value="1"/>
</dbReference>
<dbReference type="AlphaFoldDB" id="A0AAN5DAT8"/>
<dbReference type="PROSITE" id="PS50132">
    <property type="entry name" value="RGS"/>
    <property type="match status" value="1"/>
</dbReference>
<organism evidence="2 3">
    <name type="scientific">Pristionchus mayeri</name>
    <dbReference type="NCBI Taxonomy" id="1317129"/>
    <lineage>
        <taxon>Eukaryota</taxon>
        <taxon>Metazoa</taxon>
        <taxon>Ecdysozoa</taxon>
        <taxon>Nematoda</taxon>
        <taxon>Chromadorea</taxon>
        <taxon>Rhabditida</taxon>
        <taxon>Rhabditina</taxon>
        <taxon>Diplogasteromorpha</taxon>
        <taxon>Diplogasteroidea</taxon>
        <taxon>Neodiplogasteridae</taxon>
        <taxon>Pristionchus</taxon>
    </lineage>
</organism>
<dbReference type="PRINTS" id="PR01301">
    <property type="entry name" value="RGSPROTEIN"/>
</dbReference>
<name>A0AAN5DAT8_9BILA</name>
<feature type="domain" description="RGS" evidence="1">
    <location>
        <begin position="13"/>
        <end position="94"/>
    </location>
</feature>
<dbReference type="Gene3D" id="1.10.167.10">
    <property type="entry name" value="Regulator of G-protein Signalling 4, domain 2"/>
    <property type="match status" value="1"/>
</dbReference>
<dbReference type="InterPro" id="IPR036305">
    <property type="entry name" value="RGS_sf"/>
</dbReference>
<sequence>SPTYLLVYSWSQSFEALMKSKTGQKYFIDFCEAERSDDNLLFWMACEELKGETKQEKIENKAHQIYKIYISRNSQRGVALSSEAREIVNKNMVR</sequence>
<keyword evidence="3" id="KW-1185">Reference proteome</keyword>
<dbReference type="SUPFAM" id="SSF48097">
    <property type="entry name" value="Regulator of G-protein signaling, RGS"/>
    <property type="match status" value="1"/>
</dbReference>
<dbReference type="Proteomes" id="UP001328107">
    <property type="component" value="Unassembled WGS sequence"/>
</dbReference>